<dbReference type="STRING" id="523791.Kkor_1235"/>
<name>C7RBL2_KANKD</name>
<dbReference type="Proteomes" id="UP000001231">
    <property type="component" value="Chromosome"/>
</dbReference>
<dbReference type="KEGG" id="kko:Kkor_1235"/>
<dbReference type="AlphaFoldDB" id="C7RBL2"/>
<proteinExistence type="predicted"/>
<reference evidence="1 2" key="1">
    <citation type="journal article" date="2009" name="Stand. Genomic Sci.">
        <title>Complete genome sequence of Kangiella koreensis type strain (SW-125).</title>
        <authorList>
            <person name="Han C."/>
            <person name="Sikorski J."/>
            <person name="Lapidus A."/>
            <person name="Nolan M."/>
            <person name="Glavina Del Rio T."/>
            <person name="Tice H."/>
            <person name="Cheng J.F."/>
            <person name="Lucas S."/>
            <person name="Chen F."/>
            <person name="Copeland A."/>
            <person name="Ivanova N."/>
            <person name="Mavromatis K."/>
            <person name="Ovchinnikova G."/>
            <person name="Pati A."/>
            <person name="Bruce D."/>
            <person name="Goodwin L."/>
            <person name="Pitluck S."/>
            <person name="Chen A."/>
            <person name="Palaniappan K."/>
            <person name="Land M."/>
            <person name="Hauser L."/>
            <person name="Chang Y.J."/>
            <person name="Jeffries C.D."/>
            <person name="Chain P."/>
            <person name="Saunders E."/>
            <person name="Brettin T."/>
            <person name="Goker M."/>
            <person name="Tindall B.J."/>
            <person name="Bristow J."/>
            <person name="Eisen J.A."/>
            <person name="Markowitz V."/>
            <person name="Hugenholtz P."/>
            <person name="Kyrpides N.C."/>
            <person name="Klenk H.P."/>
            <person name="Detter J.C."/>
        </authorList>
    </citation>
    <scope>NUCLEOTIDE SEQUENCE [LARGE SCALE GENOMIC DNA]</scope>
    <source>
        <strain evidence="2">DSM 16069 / KCTC 12182 / SW-125</strain>
    </source>
</reference>
<gene>
    <name evidence="1" type="ordered locus">Kkor_1235</name>
</gene>
<evidence type="ECO:0000313" key="2">
    <source>
        <dbReference type="Proteomes" id="UP000001231"/>
    </source>
</evidence>
<protein>
    <recommendedName>
        <fullName evidence="3">Biopolymer transport protein ExbD/TolR</fullName>
    </recommendedName>
</protein>
<dbReference type="RefSeq" id="WP_012801168.1">
    <property type="nucleotide sequence ID" value="NC_013166.1"/>
</dbReference>
<dbReference type="EMBL" id="CP001707">
    <property type="protein sequence ID" value="ACV26654.1"/>
    <property type="molecule type" value="Genomic_DNA"/>
</dbReference>
<dbReference type="HOGENOM" id="CLU_2355973_0_0_6"/>
<evidence type="ECO:0008006" key="3">
    <source>
        <dbReference type="Google" id="ProtNLM"/>
    </source>
</evidence>
<dbReference type="InParanoid" id="C7RBL2"/>
<dbReference type="PROSITE" id="PS51257">
    <property type="entry name" value="PROKAR_LIPOPROTEIN"/>
    <property type="match status" value="1"/>
</dbReference>
<sequence length="96" mass="10616">MKKLLLIIIAIFFLVGCSESYESNGLFIEVAQEGCFVNKEKVDDIEAFLLDVSNPEAVEIYLHAETGVSAAKVLHVLDLAKELGFKEISVFTPIIQ</sequence>
<evidence type="ECO:0000313" key="1">
    <source>
        <dbReference type="EMBL" id="ACV26654.1"/>
    </source>
</evidence>
<keyword evidence="2" id="KW-1185">Reference proteome</keyword>
<organism evidence="1 2">
    <name type="scientific">Kangiella koreensis (strain DSM 16069 / JCM 12317 / KCTC 12182 / SW-125)</name>
    <dbReference type="NCBI Taxonomy" id="523791"/>
    <lineage>
        <taxon>Bacteria</taxon>
        <taxon>Pseudomonadati</taxon>
        <taxon>Pseudomonadota</taxon>
        <taxon>Gammaproteobacteria</taxon>
        <taxon>Kangiellales</taxon>
        <taxon>Kangiellaceae</taxon>
        <taxon>Kangiella</taxon>
    </lineage>
</organism>
<accession>C7RBL2</accession>